<dbReference type="Pfam" id="PF13090">
    <property type="entry name" value="PP_kinase_C"/>
    <property type="match status" value="1"/>
</dbReference>
<dbReference type="InterPro" id="IPR036832">
    <property type="entry name" value="PPK_N_dom_sf"/>
</dbReference>
<dbReference type="SUPFAM" id="SSF140356">
    <property type="entry name" value="PPK N-terminal domain-like"/>
    <property type="match status" value="1"/>
</dbReference>
<feature type="binding site" evidence="8">
    <location>
        <position position="474"/>
    </location>
    <ligand>
        <name>ATP</name>
        <dbReference type="ChEBI" id="CHEBI:30616"/>
    </ligand>
</feature>
<evidence type="ECO:0000313" key="14">
    <source>
        <dbReference type="EMBL" id="SHE31283.1"/>
    </source>
</evidence>
<keyword evidence="5 8" id="KW-0418">Kinase</keyword>
<dbReference type="PANTHER" id="PTHR30218">
    <property type="entry name" value="POLYPHOSPHATE KINASE"/>
    <property type="match status" value="1"/>
</dbReference>
<feature type="domain" description="Polyphosphate kinase N-terminal" evidence="11">
    <location>
        <begin position="17"/>
        <end position="122"/>
    </location>
</feature>
<comment type="function">
    <text evidence="8 9">Catalyzes the reversible transfer of the terminal phosphate of ATP to form a long-chain polyphosphate (polyP).</text>
</comment>
<keyword evidence="15" id="KW-1185">Reference proteome</keyword>
<gene>
    <name evidence="8" type="primary">ppk</name>
    <name evidence="14" type="ORF">SAMN02745225_00270</name>
</gene>
<dbReference type="CDD" id="cd09165">
    <property type="entry name" value="PLDc_PaPPK1_C1_like"/>
    <property type="match status" value="1"/>
</dbReference>
<comment type="caution">
    <text evidence="8">Lacks conserved residue(s) required for the propagation of feature annotation.</text>
</comment>
<dbReference type="InterPro" id="IPR025198">
    <property type="entry name" value="PPK_N_dom"/>
</dbReference>
<feature type="domain" description="Polyphosphate kinase C-terminal" evidence="12">
    <location>
        <begin position="509"/>
        <end position="670"/>
    </location>
</feature>
<dbReference type="InterPro" id="IPR025200">
    <property type="entry name" value="PPK_C_dom2"/>
</dbReference>
<dbReference type="NCBIfam" id="TIGR03705">
    <property type="entry name" value="poly_P_kin"/>
    <property type="match status" value="1"/>
</dbReference>
<dbReference type="InterPro" id="IPR003414">
    <property type="entry name" value="PP_kinase"/>
</dbReference>
<comment type="catalytic activity">
    <reaction evidence="8 9">
        <text>[phosphate](n) + ATP = [phosphate](n+1) + ADP</text>
        <dbReference type="Rhea" id="RHEA:19573"/>
        <dbReference type="Rhea" id="RHEA-COMP:9859"/>
        <dbReference type="Rhea" id="RHEA-COMP:14280"/>
        <dbReference type="ChEBI" id="CHEBI:16838"/>
        <dbReference type="ChEBI" id="CHEBI:30616"/>
        <dbReference type="ChEBI" id="CHEBI:456216"/>
        <dbReference type="EC" id="2.7.4.1"/>
    </reaction>
</comment>
<dbReference type="EC" id="2.7.4.1" evidence="8 9"/>
<dbReference type="GO" id="GO:0009358">
    <property type="term" value="C:polyphosphate kinase complex"/>
    <property type="evidence" value="ECO:0007669"/>
    <property type="project" value="InterPro"/>
</dbReference>
<comment type="similarity">
    <text evidence="8 9">Belongs to the polyphosphate kinase 1 (PPK1) family.</text>
</comment>
<evidence type="ECO:0000256" key="8">
    <source>
        <dbReference type="HAMAP-Rule" id="MF_00347"/>
    </source>
</evidence>
<dbReference type="GO" id="GO:0006799">
    <property type="term" value="P:polyphosphate biosynthetic process"/>
    <property type="evidence" value="ECO:0007669"/>
    <property type="project" value="UniProtKB-UniRule"/>
</dbReference>
<dbReference type="Proteomes" id="UP000184295">
    <property type="component" value="Unassembled WGS sequence"/>
</dbReference>
<keyword evidence="6 8" id="KW-0067">ATP-binding</keyword>
<dbReference type="NCBIfam" id="NF003918">
    <property type="entry name" value="PRK05443.1-2"/>
    <property type="match status" value="1"/>
</dbReference>
<feature type="binding site" evidence="8">
    <location>
        <position position="595"/>
    </location>
    <ligand>
        <name>ATP</name>
        <dbReference type="ChEBI" id="CHEBI:30616"/>
    </ligand>
</feature>
<dbReference type="InterPro" id="IPR041108">
    <property type="entry name" value="PP_kinase_C_1"/>
</dbReference>
<dbReference type="GO" id="GO:0046872">
    <property type="term" value="F:metal ion binding"/>
    <property type="evidence" value="ECO:0007669"/>
    <property type="project" value="UniProtKB-KW"/>
</dbReference>
<feature type="active site" description="Phosphohistidine intermediate" evidence="8">
    <location>
        <position position="441"/>
    </location>
</feature>
<keyword evidence="7 8" id="KW-0460">Magnesium</keyword>
<dbReference type="EMBL" id="FQUL01000002">
    <property type="protein sequence ID" value="SHE31283.1"/>
    <property type="molecule type" value="Genomic_DNA"/>
</dbReference>
<dbReference type="Pfam" id="PF17941">
    <property type="entry name" value="PP_kinase_C_1"/>
    <property type="match status" value="1"/>
</dbReference>
<evidence type="ECO:0000259" key="13">
    <source>
        <dbReference type="Pfam" id="PF17941"/>
    </source>
</evidence>
<feature type="domain" description="Polyphosphate kinase middle" evidence="10">
    <location>
        <begin position="133"/>
        <end position="306"/>
    </location>
</feature>
<sequence length="700" mass="78337">MELELLENIRSFGPDRFINRELSWLAFANRLVDLIEDCSVPLLERTKFLAIVFQGFDEFFQVRVAGLKDQLASNNRLRSPDGLNPREQLQAVKAEMDRVLARISALWPLLRSSLENEGIAIVEYSQLTEDELSYLNKYFVEDVYPILTPLAVDPSHPFPYISNLSLNLVVKVYGGAEDELRVARVKVPPLVPRFIQLLGSHRYVALEEVISAHAQLLFPGMSIGSRHFFRVTRNADLILEEGEADDLLLLVESELRRRRFGRAVRLEIDALAESDIVTLLIEELDLHPDDVYPMTIPIALDGLWSFYALDRPELKSEAAPLVPSPMIVGETGEVADIFSVLTERDVLVHHPYESFSASVEQFIAQAADDPDVLAIKQTLYRTSGDSTIVESLVRAAEQGKQVAVLVEVKARFDELANINWARKLEEAGVHVVYGLVGLKTHLKAALVVRKEGSQLKRYFHLGTGNYNAKTARSYEDFGLLSADPEMGADLTEVFNMLTGFSAKTHYLRLVLAPSELRNFLTMKIHEQSRLGAQGSIVIKVNGLVDPEMVDELYLASQSGVRIDLIVRGICSLRPGLPGLSETISVKSIVGSVLEHSRIYCFGGIDDAQCEVYLASADLMSRNLDRRVEALFPIEDEVAKRSVLETINLELMDDTRSWKLSGEGQWRRVPTTTGVHAQRRLAELALERTKASFVRRKSAGA</sequence>
<evidence type="ECO:0000256" key="9">
    <source>
        <dbReference type="RuleBase" id="RU003800"/>
    </source>
</evidence>
<dbReference type="SUPFAM" id="SSF56024">
    <property type="entry name" value="Phospholipase D/nuclease"/>
    <property type="match status" value="2"/>
</dbReference>
<evidence type="ECO:0000313" key="15">
    <source>
        <dbReference type="Proteomes" id="UP000184295"/>
    </source>
</evidence>
<dbReference type="Gene3D" id="1.20.58.310">
    <property type="entry name" value="Polyphosphate kinase N-terminal domain"/>
    <property type="match status" value="1"/>
</dbReference>
<feature type="binding site" evidence="8">
    <location>
        <position position="567"/>
    </location>
    <ligand>
        <name>ATP</name>
        <dbReference type="ChEBI" id="CHEBI:30616"/>
    </ligand>
</feature>
<dbReference type="AlphaFoldDB" id="A0A1M4SGC2"/>
<dbReference type="FunFam" id="3.30.870.10:FF:000001">
    <property type="entry name" value="Polyphosphate kinase"/>
    <property type="match status" value="1"/>
</dbReference>
<accession>A0A1M4SGC2</accession>
<evidence type="ECO:0000256" key="6">
    <source>
        <dbReference type="ARBA" id="ARBA00022840"/>
    </source>
</evidence>
<dbReference type="Pfam" id="PF13089">
    <property type="entry name" value="PP_kinase_N"/>
    <property type="match status" value="1"/>
</dbReference>
<dbReference type="NCBIfam" id="NF003921">
    <property type="entry name" value="PRK05443.2-2"/>
    <property type="match status" value="1"/>
</dbReference>
<evidence type="ECO:0000256" key="4">
    <source>
        <dbReference type="ARBA" id="ARBA00022741"/>
    </source>
</evidence>
<dbReference type="PANTHER" id="PTHR30218:SF0">
    <property type="entry name" value="POLYPHOSPHATE KINASE"/>
    <property type="match status" value="1"/>
</dbReference>
<dbReference type="InterPro" id="IPR036830">
    <property type="entry name" value="PP_kinase_middle_dom_sf"/>
</dbReference>
<dbReference type="InterPro" id="IPR024953">
    <property type="entry name" value="PP_kinase_middle"/>
</dbReference>
<feature type="binding site" evidence="8">
    <location>
        <position position="411"/>
    </location>
    <ligand>
        <name>Mg(2+)</name>
        <dbReference type="ChEBI" id="CHEBI:18420"/>
    </ligand>
</feature>
<feature type="domain" description="Polyphosphate kinase C-terminal" evidence="13">
    <location>
        <begin position="336"/>
        <end position="501"/>
    </location>
</feature>
<comment type="cofactor">
    <cofactor evidence="8">
        <name>Mg(2+)</name>
        <dbReference type="ChEBI" id="CHEBI:18420"/>
    </cofactor>
</comment>
<evidence type="ECO:0000259" key="11">
    <source>
        <dbReference type="Pfam" id="PF13089"/>
    </source>
</evidence>
<dbReference type="HAMAP" id="MF_00347">
    <property type="entry name" value="Polyphosphate_kinase"/>
    <property type="match status" value="1"/>
</dbReference>
<dbReference type="Gene3D" id="3.30.870.10">
    <property type="entry name" value="Endonuclease Chain A"/>
    <property type="match status" value="2"/>
</dbReference>
<keyword evidence="3 8" id="KW-0479">Metal-binding</keyword>
<evidence type="ECO:0000256" key="1">
    <source>
        <dbReference type="ARBA" id="ARBA00022553"/>
    </source>
</evidence>
<comment type="PTM">
    <text evidence="8 9">An intermediate of this reaction is the autophosphorylated ppk in which a phosphate is covalently linked to a histidine residue through a N-P bond.</text>
</comment>
<evidence type="ECO:0000256" key="2">
    <source>
        <dbReference type="ARBA" id="ARBA00022679"/>
    </source>
</evidence>
<proteinExistence type="inferred from homology"/>
<evidence type="ECO:0000259" key="12">
    <source>
        <dbReference type="Pfam" id="PF13090"/>
    </source>
</evidence>
<organism evidence="14 15">
    <name type="scientific">Ferrithrix thermotolerans DSM 19514</name>
    <dbReference type="NCBI Taxonomy" id="1121881"/>
    <lineage>
        <taxon>Bacteria</taxon>
        <taxon>Bacillati</taxon>
        <taxon>Actinomycetota</taxon>
        <taxon>Acidimicrobiia</taxon>
        <taxon>Acidimicrobiales</taxon>
        <taxon>Acidimicrobiaceae</taxon>
        <taxon>Ferrithrix</taxon>
    </lineage>
</organism>
<evidence type="ECO:0000256" key="5">
    <source>
        <dbReference type="ARBA" id="ARBA00022777"/>
    </source>
</evidence>
<dbReference type="PIRSF" id="PIRSF015589">
    <property type="entry name" value="PP_kinase"/>
    <property type="match status" value="1"/>
</dbReference>
<keyword evidence="4 8" id="KW-0547">Nucleotide-binding</keyword>
<dbReference type="SUPFAM" id="SSF143724">
    <property type="entry name" value="PHP14-like"/>
    <property type="match status" value="1"/>
</dbReference>
<name>A0A1M4SGC2_9ACTN</name>
<keyword evidence="1 8" id="KW-0597">Phosphoprotein</keyword>
<dbReference type="RefSeq" id="WP_072787979.1">
    <property type="nucleotide sequence ID" value="NZ_FQUL01000002.1"/>
</dbReference>
<dbReference type="GO" id="GO:0005524">
    <property type="term" value="F:ATP binding"/>
    <property type="evidence" value="ECO:0007669"/>
    <property type="project" value="UniProtKB-KW"/>
</dbReference>
<evidence type="ECO:0000256" key="3">
    <source>
        <dbReference type="ARBA" id="ARBA00022723"/>
    </source>
</evidence>
<dbReference type="GO" id="GO:0008976">
    <property type="term" value="F:polyphosphate kinase activity"/>
    <property type="evidence" value="ECO:0007669"/>
    <property type="project" value="UniProtKB-UniRule"/>
</dbReference>
<protein>
    <recommendedName>
        <fullName evidence="8 9">Polyphosphate kinase</fullName>
        <ecNumber evidence="8 9">2.7.4.1</ecNumber>
    </recommendedName>
    <alternativeName>
        <fullName evidence="8">ATP-polyphosphate phosphotransferase</fullName>
    </alternativeName>
    <alternativeName>
        <fullName evidence="8">Polyphosphoric acid kinase</fullName>
    </alternativeName>
</protein>
<dbReference type="STRING" id="1121881.SAMN02745225_00270"/>
<dbReference type="Gene3D" id="3.30.1840.10">
    <property type="entry name" value="Polyphosphate kinase middle domain"/>
    <property type="match status" value="1"/>
</dbReference>
<keyword evidence="2 8" id="KW-0808">Transferase</keyword>
<evidence type="ECO:0000259" key="10">
    <source>
        <dbReference type="Pfam" id="PF02503"/>
    </source>
</evidence>
<dbReference type="Pfam" id="PF02503">
    <property type="entry name" value="PP_kinase"/>
    <property type="match status" value="1"/>
</dbReference>
<reference evidence="15" key="1">
    <citation type="submission" date="2016-11" db="EMBL/GenBank/DDBJ databases">
        <authorList>
            <person name="Varghese N."/>
            <person name="Submissions S."/>
        </authorList>
    </citation>
    <scope>NUCLEOTIDE SEQUENCE [LARGE SCALE GENOMIC DNA]</scope>
    <source>
        <strain evidence="15">DSM 19514</strain>
    </source>
</reference>
<evidence type="ECO:0000256" key="7">
    <source>
        <dbReference type="ARBA" id="ARBA00022842"/>
    </source>
</evidence>
<feature type="binding site" evidence="8">
    <location>
        <position position="381"/>
    </location>
    <ligand>
        <name>Mg(2+)</name>
        <dbReference type="ChEBI" id="CHEBI:18420"/>
    </ligand>
</feature>